<accession>A5AYM4</accession>
<feature type="region of interest" description="Disordered" evidence="2">
    <location>
        <begin position="150"/>
        <end position="177"/>
    </location>
</feature>
<dbReference type="PANTHER" id="PTHR35296:SF8">
    <property type="entry name" value="SMALL AUXIN-UP RNA-RELATED"/>
    <property type="match status" value="1"/>
</dbReference>
<dbReference type="GO" id="GO:0004497">
    <property type="term" value="F:monooxygenase activity"/>
    <property type="evidence" value="ECO:0007669"/>
    <property type="project" value="InterPro"/>
</dbReference>
<reference evidence="3" key="1">
    <citation type="journal article" date="2007" name="PLoS ONE">
        <title>The first genome sequence of an elite grapevine cultivar (Pinot noir Vitis vinifera L.): coping with a highly heterozygous genome.</title>
        <authorList>
            <person name="Velasco R."/>
            <person name="Zharkikh A."/>
            <person name="Troggio M."/>
            <person name="Cartwright D.A."/>
            <person name="Cestaro A."/>
            <person name="Pruss D."/>
            <person name="Pindo M."/>
            <person name="FitzGerald L.M."/>
            <person name="Vezzulli S."/>
            <person name="Reid J."/>
            <person name="Malacarne G."/>
            <person name="Iliev D."/>
            <person name="Coppola G."/>
            <person name="Wardell B."/>
            <person name="Micheletti D."/>
            <person name="Macalma T."/>
            <person name="Facci M."/>
            <person name="Mitchell J.T."/>
            <person name="Perazzolli M."/>
            <person name="Eldredge G."/>
            <person name="Gatto P."/>
            <person name="Oyzerski R."/>
            <person name="Moretto M."/>
            <person name="Gutin N."/>
            <person name="Stefanini M."/>
            <person name="Chen Y."/>
            <person name="Segala C."/>
            <person name="Davenport C."/>
            <person name="Dematte L."/>
            <person name="Mraz A."/>
            <person name="Battilana J."/>
            <person name="Stormo K."/>
            <person name="Costa F."/>
            <person name="Tao Q."/>
            <person name="Si-Ammour A."/>
            <person name="Harkins T."/>
            <person name="Lackey A."/>
            <person name="Perbost C."/>
            <person name="Taillon B."/>
            <person name="Stella A."/>
            <person name="Solovyev V."/>
            <person name="Fawcett J.A."/>
            <person name="Sterck L."/>
            <person name="Vandepoele K."/>
            <person name="Grando S.M."/>
            <person name="Toppo S."/>
            <person name="Moser C."/>
            <person name="Lanchbury J."/>
            <person name="Bogden R."/>
            <person name="Skolnick M."/>
            <person name="Sgaramella V."/>
            <person name="Bhatnagar S.K."/>
            <person name="Fontana P."/>
            <person name="Gutin A."/>
            <person name="Van de Peer Y."/>
            <person name="Salamini F."/>
            <person name="Viola R."/>
        </authorList>
    </citation>
    <scope>NUCLEOTIDE SEQUENCE</scope>
</reference>
<sequence>MQGKQGQSEDYVLSYADTLLDLQLLEEKWKLTYGEIVSLCSEFLNAATHLTSTTLQWIMENLIKYQHIQAKVYEEISGVVKDGVEMVFTKLKVKQNILENRQWNIINSVSKQGISKAFCKVPKSTLRNFARMKKLNVILNKCKSFSRQMRRSSSYNSASPRSNSAREETFADMKEEEEHQETVYVGSKRRQYAVSSKHLKHPLLNALIEEKSKQGPGGVISVNCEVVLFDHLLWMLDNADPKLTSESLEELAELYSL</sequence>
<comment type="similarity">
    <text evidence="1">Belongs to the ARG7 family.</text>
</comment>
<dbReference type="EMBL" id="AM440380">
    <property type="protein sequence ID" value="CAN73931.1"/>
    <property type="molecule type" value="Genomic_DNA"/>
</dbReference>
<feature type="compositionally biased region" description="Basic and acidic residues" evidence="2">
    <location>
        <begin position="164"/>
        <end position="177"/>
    </location>
</feature>
<evidence type="ECO:0000256" key="2">
    <source>
        <dbReference type="SAM" id="MobiDB-lite"/>
    </source>
</evidence>
<feature type="compositionally biased region" description="Low complexity" evidence="2">
    <location>
        <begin position="151"/>
        <end position="163"/>
    </location>
</feature>
<dbReference type="Pfam" id="PF00067">
    <property type="entry name" value="p450"/>
    <property type="match status" value="1"/>
</dbReference>
<name>A5AYM4_VITVI</name>
<dbReference type="GO" id="GO:0005506">
    <property type="term" value="F:iron ion binding"/>
    <property type="evidence" value="ECO:0007669"/>
    <property type="project" value="InterPro"/>
</dbReference>
<evidence type="ECO:0000313" key="3">
    <source>
        <dbReference type="EMBL" id="CAN73931.1"/>
    </source>
</evidence>
<dbReference type="AlphaFoldDB" id="A5AYM4"/>
<dbReference type="GO" id="GO:0020037">
    <property type="term" value="F:heme binding"/>
    <property type="evidence" value="ECO:0007669"/>
    <property type="project" value="InterPro"/>
</dbReference>
<dbReference type="PANTHER" id="PTHR35296">
    <property type="entry name" value="EXPRESSED PROTEIN"/>
    <property type="match status" value="1"/>
</dbReference>
<dbReference type="InterPro" id="IPR001128">
    <property type="entry name" value="Cyt_P450"/>
</dbReference>
<dbReference type="InterPro" id="IPR036396">
    <property type="entry name" value="Cyt_P450_sf"/>
</dbReference>
<evidence type="ECO:0000256" key="1">
    <source>
        <dbReference type="ARBA" id="ARBA00006974"/>
    </source>
</evidence>
<dbReference type="Gene3D" id="1.10.630.10">
    <property type="entry name" value="Cytochrome P450"/>
    <property type="match status" value="1"/>
</dbReference>
<dbReference type="Pfam" id="PF02519">
    <property type="entry name" value="Auxin_inducible"/>
    <property type="match status" value="1"/>
</dbReference>
<dbReference type="InterPro" id="IPR003676">
    <property type="entry name" value="SAUR_fam"/>
</dbReference>
<proteinExistence type="inferred from homology"/>
<dbReference type="GO" id="GO:0009733">
    <property type="term" value="P:response to auxin"/>
    <property type="evidence" value="ECO:0007669"/>
    <property type="project" value="InterPro"/>
</dbReference>
<dbReference type="GO" id="GO:0016705">
    <property type="term" value="F:oxidoreductase activity, acting on paired donors, with incorporation or reduction of molecular oxygen"/>
    <property type="evidence" value="ECO:0007669"/>
    <property type="project" value="InterPro"/>
</dbReference>
<organism evidence="3">
    <name type="scientific">Vitis vinifera</name>
    <name type="common">Grape</name>
    <dbReference type="NCBI Taxonomy" id="29760"/>
    <lineage>
        <taxon>Eukaryota</taxon>
        <taxon>Viridiplantae</taxon>
        <taxon>Streptophyta</taxon>
        <taxon>Embryophyta</taxon>
        <taxon>Tracheophyta</taxon>
        <taxon>Spermatophyta</taxon>
        <taxon>Magnoliopsida</taxon>
        <taxon>eudicotyledons</taxon>
        <taxon>Gunneridae</taxon>
        <taxon>Pentapetalae</taxon>
        <taxon>rosids</taxon>
        <taxon>Vitales</taxon>
        <taxon>Vitaceae</taxon>
        <taxon>Viteae</taxon>
        <taxon>Vitis</taxon>
    </lineage>
</organism>
<dbReference type="ExpressionAtlas" id="A5AYM4">
    <property type="expression patterns" value="baseline and differential"/>
</dbReference>
<gene>
    <name evidence="3" type="ORF">VITISV_044423</name>
</gene>
<protein>
    <submittedName>
        <fullName evidence="3">Uncharacterized protein</fullName>
    </submittedName>
</protein>
<dbReference type="SUPFAM" id="SSF48264">
    <property type="entry name" value="Cytochrome P450"/>
    <property type="match status" value="1"/>
</dbReference>